<organism evidence="3 4">
    <name type="scientific">Streptomyces chrestomyceticus JCM 4735</name>
    <dbReference type="NCBI Taxonomy" id="1306181"/>
    <lineage>
        <taxon>Bacteria</taxon>
        <taxon>Bacillati</taxon>
        <taxon>Actinomycetota</taxon>
        <taxon>Actinomycetes</taxon>
        <taxon>Kitasatosporales</taxon>
        <taxon>Streptomycetaceae</taxon>
        <taxon>Streptomyces</taxon>
    </lineage>
</organism>
<name>A0A7U9L2Q2_9ACTN</name>
<dbReference type="OrthoDB" id="4242859at2"/>
<evidence type="ECO:0000313" key="4">
    <source>
        <dbReference type="Proteomes" id="UP000287830"/>
    </source>
</evidence>
<gene>
    <name evidence="3" type="ORF">OEIGOIKO_07801</name>
</gene>
<feature type="region of interest" description="Disordered" evidence="1">
    <location>
        <begin position="90"/>
        <end position="111"/>
    </location>
</feature>
<reference evidence="3 4" key="1">
    <citation type="submission" date="2018-11" db="EMBL/GenBank/DDBJ databases">
        <title>Whole genome sequence of Streptomyces chrestomyceticus NBRC 13444(T).</title>
        <authorList>
            <person name="Komaki H."/>
            <person name="Tamura T."/>
        </authorList>
    </citation>
    <scope>NUCLEOTIDE SEQUENCE [LARGE SCALE GENOMIC DNA]</scope>
    <source>
        <strain evidence="3 4">NBRC 13444</strain>
    </source>
</reference>
<dbReference type="InterPro" id="IPR045608">
    <property type="entry name" value="Trypco2"/>
</dbReference>
<comment type="caution">
    <text evidence="3">The sequence shown here is derived from an EMBL/GenBank/DDBJ whole genome shotgun (WGS) entry which is preliminary data.</text>
</comment>
<accession>A0A7U9L2Q2</accession>
<feature type="domain" description="Trypsin-co-occurring" evidence="2">
    <location>
        <begin position="17"/>
        <end position="93"/>
    </location>
</feature>
<dbReference type="GeneID" id="95626432"/>
<proteinExistence type="predicted"/>
<dbReference type="AlphaFoldDB" id="A0A7U9L2Q2"/>
<feature type="compositionally biased region" description="Basic and acidic residues" evidence="1">
    <location>
        <begin position="90"/>
        <end position="99"/>
    </location>
</feature>
<protein>
    <recommendedName>
        <fullName evidence="2">Trypsin-co-occurring domain-containing protein</fullName>
    </recommendedName>
</protein>
<evidence type="ECO:0000313" key="3">
    <source>
        <dbReference type="EMBL" id="GCD39944.1"/>
    </source>
</evidence>
<dbReference type="Pfam" id="PF19631">
    <property type="entry name" value="Trypco2"/>
    <property type="match status" value="1"/>
</dbReference>
<dbReference type="RefSeq" id="WP_125048757.1">
    <property type="nucleotide sequence ID" value="NZ_BHZC01000001.1"/>
</dbReference>
<evidence type="ECO:0000256" key="1">
    <source>
        <dbReference type="SAM" id="MobiDB-lite"/>
    </source>
</evidence>
<sequence length="111" mass="11712">MGENGGRGGDEGAETAGLADVIGRIREELETAQHEGERSRLRFLVDRVSVEFAVQVRREGSGRGGLRIGVVTAEAGGSLSRESTHRIEIELKPHDRDAPPEGPGISVGGPS</sequence>
<dbReference type="EMBL" id="BHZC01000001">
    <property type="protein sequence ID" value="GCD39944.1"/>
    <property type="molecule type" value="Genomic_DNA"/>
</dbReference>
<dbReference type="Proteomes" id="UP000287830">
    <property type="component" value="Unassembled WGS sequence"/>
</dbReference>
<evidence type="ECO:0000259" key="2">
    <source>
        <dbReference type="Pfam" id="PF19631"/>
    </source>
</evidence>